<dbReference type="Proteomes" id="UP000019277">
    <property type="component" value="Unassembled WGS sequence"/>
</dbReference>
<keyword evidence="2" id="KW-1185">Reference proteome</keyword>
<accession>W7J397</accession>
<comment type="caution">
    <text evidence="1">The sequence shown here is derived from an EMBL/GenBank/DDBJ whole genome shotgun (WGS) entry which is preliminary data.</text>
</comment>
<protein>
    <submittedName>
        <fullName evidence="1">Uncharacterized protein</fullName>
    </submittedName>
</protein>
<evidence type="ECO:0000313" key="2">
    <source>
        <dbReference type="Proteomes" id="UP000019277"/>
    </source>
</evidence>
<dbReference type="STRING" id="909613.UO65_4115"/>
<sequence>MAAISAAFLAWMTVVTVQIATAPRGGEESPERLRAAVVDALTSDDAGRVQALFHERTAGSHYAEALVDRWAGVSGVDARIVERDHRYLRLSARTPSGAECFAWPIGESEGRWFLDATPAPADLCRG</sequence>
<evidence type="ECO:0000313" key="1">
    <source>
        <dbReference type="EMBL" id="EWC60584.1"/>
    </source>
</evidence>
<proteinExistence type="predicted"/>
<dbReference type="AlphaFoldDB" id="W7J397"/>
<reference evidence="1 2" key="1">
    <citation type="journal article" date="2014" name="Genome Announc.">
        <title>Draft Genome Sequence of the Antitrypanosomally Active Sponge-Associated Bacterium Actinokineospora sp. Strain EG49.</title>
        <authorList>
            <person name="Harjes J."/>
            <person name="Ryu T."/>
            <person name="Abdelmohsen U.R."/>
            <person name="Moitinho-Silva L."/>
            <person name="Horn H."/>
            <person name="Ravasi T."/>
            <person name="Hentschel U."/>
        </authorList>
    </citation>
    <scope>NUCLEOTIDE SEQUENCE [LARGE SCALE GENOMIC DNA]</scope>
    <source>
        <strain evidence="1 2">EG49</strain>
    </source>
</reference>
<name>W7J397_9PSEU</name>
<gene>
    <name evidence="1" type="ORF">UO65_4115</name>
</gene>
<organism evidence="1 2">
    <name type="scientific">Actinokineospora spheciospongiae</name>
    <dbReference type="NCBI Taxonomy" id="909613"/>
    <lineage>
        <taxon>Bacteria</taxon>
        <taxon>Bacillati</taxon>
        <taxon>Actinomycetota</taxon>
        <taxon>Actinomycetes</taxon>
        <taxon>Pseudonocardiales</taxon>
        <taxon>Pseudonocardiaceae</taxon>
        <taxon>Actinokineospora</taxon>
    </lineage>
</organism>
<dbReference type="EMBL" id="AYXG01000151">
    <property type="protein sequence ID" value="EWC60584.1"/>
    <property type="molecule type" value="Genomic_DNA"/>
</dbReference>